<feature type="region of interest" description="Disordered" evidence="2">
    <location>
        <begin position="139"/>
        <end position="176"/>
    </location>
</feature>
<dbReference type="GO" id="GO:0070206">
    <property type="term" value="P:protein trimerization"/>
    <property type="evidence" value="ECO:0007669"/>
    <property type="project" value="InterPro"/>
</dbReference>
<evidence type="ECO:0000313" key="5">
    <source>
        <dbReference type="EMBL" id="SVC87309.1"/>
    </source>
</evidence>
<name>A0A382QP72_9ZZZZ</name>
<proteinExistence type="predicted"/>
<dbReference type="Gene3D" id="1.25.40.10">
    <property type="entry name" value="Tetratricopeptide repeat domain"/>
    <property type="match status" value="1"/>
</dbReference>
<feature type="transmembrane region" description="Helical" evidence="3">
    <location>
        <begin position="7"/>
        <end position="26"/>
    </location>
</feature>
<evidence type="ECO:0000256" key="2">
    <source>
        <dbReference type="SAM" id="MobiDB-lite"/>
    </source>
</evidence>
<evidence type="ECO:0000259" key="4">
    <source>
        <dbReference type="Pfam" id="PF16331"/>
    </source>
</evidence>
<evidence type="ECO:0000256" key="1">
    <source>
        <dbReference type="SAM" id="Coils"/>
    </source>
</evidence>
<keyword evidence="3" id="KW-1133">Transmembrane helix</keyword>
<keyword evidence="1" id="KW-0175">Coiled coil</keyword>
<dbReference type="InterPro" id="IPR019734">
    <property type="entry name" value="TPR_rpt"/>
</dbReference>
<gene>
    <name evidence="5" type="ORF">METZ01_LOCUS340163</name>
</gene>
<sequence length="257" mass="29036">MQQISQAIIISTLVAWVGFLSVLFVTSTPLAQDANLQTLIQRLNRVQEDLRILQKDYYRGQKTGGSRMPVGSASKKVKGRLADAEIRMSNLEAEMRRLTGQLEDVGHGMQTMLQRLDSLVKDVDFRLTEIEHRLARTLDSPEAARSTEKAGKVATTQQEAPKQTKSEAVRTPSILPKGTPEERYKYAYSLLITTQWTKAETAFQEFLDQHGDDKLAGNAQYWLGETFYARQNLHEATRAFLIGIQRYPNSMKAPDTM</sequence>
<dbReference type="InterPro" id="IPR011990">
    <property type="entry name" value="TPR-like_helical_dom_sf"/>
</dbReference>
<organism evidence="5">
    <name type="scientific">marine metagenome</name>
    <dbReference type="NCBI Taxonomy" id="408172"/>
    <lineage>
        <taxon>unclassified sequences</taxon>
        <taxon>metagenomes</taxon>
        <taxon>ecological metagenomes</taxon>
    </lineage>
</organism>
<protein>
    <recommendedName>
        <fullName evidence="4">YbgF trimerisation domain-containing protein</fullName>
    </recommendedName>
</protein>
<evidence type="ECO:0000256" key="3">
    <source>
        <dbReference type="SAM" id="Phobius"/>
    </source>
</evidence>
<dbReference type="SUPFAM" id="SSF48452">
    <property type="entry name" value="TPR-like"/>
    <property type="match status" value="1"/>
</dbReference>
<keyword evidence="3" id="KW-0472">Membrane</keyword>
<dbReference type="Pfam" id="PF16331">
    <property type="entry name" value="TolA_bind_tri"/>
    <property type="match status" value="1"/>
</dbReference>
<dbReference type="Pfam" id="PF13174">
    <property type="entry name" value="TPR_6"/>
    <property type="match status" value="1"/>
</dbReference>
<feature type="domain" description="YbgF trimerisation" evidence="4">
    <location>
        <begin position="85"/>
        <end position="132"/>
    </location>
</feature>
<feature type="non-terminal residue" evidence="5">
    <location>
        <position position="257"/>
    </location>
</feature>
<feature type="coiled-coil region" evidence="1">
    <location>
        <begin position="36"/>
        <end position="101"/>
    </location>
</feature>
<dbReference type="InterPro" id="IPR032519">
    <property type="entry name" value="YbgF_tri"/>
</dbReference>
<reference evidence="5" key="1">
    <citation type="submission" date="2018-05" db="EMBL/GenBank/DDBJ databases">
        <authorList>
            <person name="Lanie J.A."/>
            <person name="Ng W.-L."/>
            <person name="Kazmierczak K.M."/>
            <person name="Andrzejewski T.M."/>
            <person name="Davidsen T.M."/>
            <person name="Wayne K.J."/>
            <person name="Tettelin H."/>
            <person name="Glass J.I."/>
            <person name="Rusch D."/>
            <person name="Podicherti R."/>
            <person name="Tsui H.-C.T."/>
            <person name="Winkler M.E."/>
        </authorList>
    </citation>
    <scope>NUCLEOTIDE SEQUENCE</scope>
</reference>
<keyword evidence="3" id="KW-0812">Transmembrane</keyword>
<accession>A0A382QP72</accession>
<dbReference type="AlphaFoldDB" id="A0A382QP72"/>
<dbReference type="EMBL" id="UINC01115928">
    <property type="protein sequence ID" value="SVC87309.1"/>
    <property type="molecule type" value="Genomic_DNA"/>
</dbReference>